<gene>
    <name evidence="1" type="ORF">RHMOL_Rhmol11G0276400</name>
</gene>
<evidence type="ECO:0000313" key="1">
    <source>
        <dbReference type="EMBL" id="KAI8533173.1"/>
    </source>
</evidence>
<accession>A0ACC0LYK0</accession>
<name>A0ACC0LYK0_RHOML</name>
<dbReference type="EMBL" id="CM046398">
    <property type="protein sequence ID" value="KAI8533173.1"/>
    <property type="molecule type" value="Genomic_DNA"/>
</dbReference>
<proteinExistence type="predicted"/>
<evidence type="ECO:0000313" key="2">
    <source>
        <dbReference type="Proteomes" id="UP001062846"/>
    </source>
</evidence>
<protein>
    <submittedName>
        <fullName evidence="1">Uncharacterized protein</fullName>
    </submittedName>
</protein>
<dbReference type="Proteomes" id="UP001062846">
    <property type="component" value="Chromosome 11"/>
</dbReference>
<sequence length="59" mass="6611">MVILQLISKNSPSYHPLGNILLDCRSVIEEFEAVPIKHIYREASQCADALANDVPFLAR</sequence>
<organism evidence="1 2">
    <name type="scientific">Rhododendron molle</name>
    <name type="common">Chinese azalea</name>
    <name type="synonym">Azalea mollis</name>
    <dbReference type="NCBI Taxonomy" id="49168"/>
    <lineage>
        <taxon>Eukaryota</taxon>
        <taxon>Viridiplantae</taxon>
        <taxon>Streptophyta</taxon>
        <taxon>Embryophyta</taxon>
        <taxon>Tracheophyta</taxon>
        <taxon>Spermatophyta</taxon>
        <taxon>Magnoliopsida</taxon>
        <taxon>eudicotyledons</taxon>
        <taxon>Gunneridae</taxon>
        <taxon>Pentapetalae</taxon>
        <taxon>asterids</taxon>
        <taxon>Ericales</taxon>
        <taxon>Ericaceae</taxon>
        <taxon>Ericoideae</taxon>
        <taxon>Rhodoreae</taxon>
        <taxon>Rhododendron</taxon>
    </lineage>
</organism>
<keyword evidence="2" id="KW-1185">Reference proteome</keyword>
<reference evidence="1" key="1">
    <citation type="submission" date="2022-02" db="EMBL/GenBank/DDBJ databases">
        <title>Plant Genome Project.</title>
        <authorList>
            <person name="Zhang R.-G."/>
        </authorList>
    </citation>
    <scope>NUCLEOTIDE SEQUENCE</scope>
    <source>
        <strain evidence="1">AT1</strain>
    </source>
</reference>
<comment type="caution">
    <text evidence="1">The sequence shown here is derived from an EMBL/GenBank/DDBJ whole genome shotgun (WGS) entry which is preliminary data.</text>
</comment>